<feature type="domain" description="Leucine-rich repeat-containing N-terminal plant-type" evidence="11">
    <location>
        <begin position="33"/>
        <end position="69"/>
    </location>
</feature>
<name>A0ABR2F0G6_9ROSI</name>
<evidence type="ECO:0000256" key="1">
    <source>
        <dbReference type="ARBA" id="ARBA00004251"/>
    </source>
</evidence>
<evidence type="ECO:0000256" key="4">
    <source>
        <dbReference type="ARBA" id="ARBA00022692"/>
    </source>
</evidence>
<comment type="subcellular location">
    <subcellularLocation>
        <location evidence="1">Cell membrane</location>
        <topology evidence="1">Single-pass type I membrane protein</topology>
    </subcellularLocation>
</comment>
<keyword evidence="9" id="KW-0325">Glycoprotein</keyword>
<dbReference type="Proteomes" id="UP001472677">
    <property type="component" value="Unassembled WGS sequence"/>
</dbReference>
<keyword evidence="3" id="KW-0433">Leucine-rich repeat</keyword>
<evidence type="ECO:0000256" key="2">
    <source>
        <dbReference type="ARBA" id="ARBA00009592"/>
    </source>
</evidence>
<keyword evidence="4" id="KW-0812">Transmembrane</keyword>
<keyword evidence="10" id="KW-0732">Signal</keyword>
<evidence type="ECO:0000313" key="13">
    <source>
        <dbReference type="Proteomes" id="UP001472677"/>
    </source>
</evidence>
<evidence type="ECO:0000256" key="10">
    <source>
        <dbReference type="SAM" id="SignalP"/>
    </source>
</evidence>
<dbReference type="Gene3D" id="3.80.10.10">
    <property type="entry name" value="Ribonuclease Inhibitor"/>
    <property type="match status" value="4"/>
</dbReference>
<evidence type="ECO:0000256" key="5">
    <source>
        <dbReference type="ARBA" id="ARBA00022737"/>
    </source>
</evidence>
<organism evidence="12 13">
    <name type="scientific">Hibiscus sabdariffa</name>
    <name type="common">roselle</name>
    <dbReference type="NCBI Taxonomy" id="183260"/>
    <lineage>
        <taxon>Eukaryota</taxon>
        <taxon>Viridiplantae</taxon>
        <taxon>Streptophyta</taxon>
        <taxon>Embryophyta</taxon>
        <taxon>Tracheophyta</taxon>
        <taxon>Spermatophyta</taxon>
        <taxon>Magnoliopsida</taxon>
        <taxon>eudicotyledons</taxon>
        <taxon>Gunneridae</taxon>
        <taxon>Pentapetalae</taxon>
        <taxon>rosids</taxon>
        <taxon>malvids</taxon>
        <taxon>Malvales</taxon>
        <taxon>Malvaceae</taxon>
        <taxon>Malvoideae</taxon>
        <taxon>Hibiscus</taxon>
    </lineage>
</organism>
<evidence type="ECO:0000256" key="8">
    <source>
        <dbReference type="ARBA" id="ARBA00023170"/>
    </source>
</evidence>
<comment type="caution">
    <text evidence="12">The sequence shown here is derived from an EMBL/GenBank/DDBJ whole genome shotgun (WGS) entry which is preliminary data.</text>
</comment>
<dbReference type="InterPro" id="IPR051502">
    <property type="entry name" value="RLP_Defense_Trigger"/>
</dbReference>
<dbReference type="Pfam" id="PF08263">
    <property type="entry name" value="LRRNT_2"/>
    <property type="match status" value="1"/>
</dbReference>
<dbReference type="SUPFAM" id="SSF52058">
    <property type="entry name" value="L domain-like"/>
    <property type="match status" value="2"/>
</dbReference>
<dbReference type="PRINTS" id="PR00019">
    <property type="entry name" value="LEURICHRPT"/>
</dbReference>
<gene>
    <name evidence="12" type="ORF">V6N12_006990</name>
</gene>
<keyword evidence="8" id="KW-0675">Receptor</keyword>
<keyword evidence="5" id="KW-0677">Repeat</keyword>
<evidence type="ECO:0000259" key="11">
    <source>
        <dbReference type="Pfam" id="PF08263"/>
    </source>
</evidence>
<dbReference type="PANTHER" id="PTHR48062">
    <property type="entry name" value="RECEPTOR-LIKE PROTEIN 14"/>
    <property type="match status" value="1"/>
</dbReference>
<protein>
    <recommendedName>
        <fullName evidence="11">Leucine-rich repeat-containing N-terminal plant-type domain-containing protein</fullName>
    </recommendedName>
</protein>
<keyword evidence="7" id="KW-0472">Membrane</keyword>
<feature type="chain" id="PRO_5047443420" description="Leucine-rich repeat-containing N-terminal plant-type domain-containing protein" evidence="10">
    <location>
        <begin position="30"/>
        <end position="679"/>
    </location>
</feature>
<keyword evidence="13" id="KW-1185">Reference proteome</keyword>
<dbReference type="InterPro" id="IPR013210">
    <property type="entry name" value="LRR_N_plant-typ"/>
</dbReference>
<evidence type="ECO:0000256" key="9">
    <source>
        <dbReference type="ARBA" id="ARBA00023180"/>
    </source>
</evidence>
<reference evidence="12 13" key="1">
    <citation type="journal article" date="2024" name="G3 (Bethesda)">
        <title>Genome assembly of Hibiscus sabdariffa L. provides insights into metabolisms of medicinal natural products.</title>
        <authorList>
            <person name="Kim T."/>
        </authorList>
    </citation>
    <scope>NUCLEOTIDE SEQUENCE [LARGE SCALE GENOMIC DNA]</scope>
    <source>
        <strain evidence="12">TK-2024</strain>
        <tissue evidence="12">Old leaves</tissue>
    </source>
</reference>
<comment type="similarity">
    <text evidence="2">Belongs to the RLP family.</text>
</comment>
<evidence type="ECO:0000313" key="12">
    <source>
        <dbReference type="EMBL" id="KAK8568437.1"/>
    </source>
</evidence>
<evidence type="ECO:0000256" key="7">
    <source>
        <dbReference type="ARBA" id="ARBA00023136"/>
    </source>
</evidence>
<keyword evidence="6" id="KW-1133">Transmembrane helix</keyword>
<sequence length="679" mass="77018">MGRPKLVMEITRFYRWFLVLLLCFDCRGCLEVERAALLQIKDSMTSPQESAFSNWYGKECCEWEGIECDPTQIRIHKIFFHYWRDRLKPWYPNVTLFAQFEELQELELPGNHIGGFLSLHAFSQLKWLQRLDLRDNSIQNGSNLCWGRSPLYFLDLSGNKLQGNVPDCLGVNLFQLQHLDLSNNQFNGPFPALLISNLTKIESLILSSNELQGTISLCIFANLSKLNELDISFNHLEVQTEVESSSCSPSFSLNSLFLGDCNLKKVSPWLLHNITSELWLGGNNLTGPFPWKFQNFSSKLTILDISDNFLHGTLPRDINLNFPQLRHLDLSNNSFNGNLPPFVGNQLQMLRLSDNQFQGEIPHSMTSNMSCLLYLRLSGNHLTGDLFPRNSSLPKLRRLYLDRNQFSGTFPYVLSKSMEFEIVDIQDNDLSGELSSYLPVLPKLKYLLLGGNQFKGQIPRQLCQMRDLHILDLSRNSLSGEIPDCVDNVTSWTWVDSSYPRYFVSDSWNSIEIFINGILVSFEMMISAFPGIDVSSNRLTGRIPIQMTRLRSIIFLNMSSNLLTGQIPSSLANLAELESLDLSHNNLSGAVPPELTDLGFLEVFNVSFNNLSGMIPMGKQFDTFTNDCYLGNPDLCGLPLSNKCDGNAKTPPVYSDAKKSDTSYILCCFGMYFLLVLVF</sequence>
<feature type="signal peptide" evidence="10">
    <location>
        <begin position="1"/>
        <end position="29"/>
    </location>
</feature>
<dbReference type="InterPro" id="IPR003591">
    <property type="entry name" value="Leu-rich_rpt_typical-subtyp"/>
</dbReference>
<accession>A0ABR2F0G6</accession>
<proteinExistence type="inferred from homology"/>
<dbReference type="EMBL" id="JBBPBM010000009">
    <property type="protein sequence ID" value="KAK8568437.1"/>
    <property type="molecule type" value="Genomic_DNA"/>
</dbReference>
<dbReference type="InterPro" id="IPR001611">
    <property type="entry name" value="Leu-rich_rpt"/>
</dbReference>
<dbReference type="PANTHER" id="PTHR48062:SF39">
    <property type="entry name" value="LEUCINE-RICH REPEAT-CONTAINING N-TERMINAL PLANT-TYPE DOMAIN-CONTAINING PROTEIN"/>
    <property type="match status" value="1"/>
</dbReference>
<dbReference type="InterPro" id="IPR032675">
    <property type="entry name" value="LRR_dom_sf"/>
</dbReference>
<evidence type="ECO:0000256" key="6">
    <source>
        <dbReference type="ARBA" id="ARBA00022989"/>
    </source>
</evidence>
<dbReference type="Pfam" id="PF00560">
    <property type="entry name" value="LRR_1"/>
    <property type="match status" value="9"/>
</dbReference>
<dbReference type="SMART" id="SM00369">
    <property type="entry name" value="LRR_TYP"/>
    <property type="match status" value="7"/>
</dbReference>
<evidence type="ECO:0000256" key="3">
    <source>
        <dbReference type="ARBA" id="ARBA00022614"/>
    </source>
</evidence>